<keyword evidence="6 14" id="KW-0812">Transmembrane</keyword>
<dbReference type="CDD" id="cd01347">
    <property type="entry name" value="ligand_gated_channel"/>
    <property type="match status" value="1"/>
</dbReference>
<evidence type="ECO:0000256" key="2">
    <source>
        <dbReference type="ARBA" id="ARBA00009810"/>
    </source>
</evidence>
<keyword evidence="8" id="KW-0408">Iron</keyword>
<dbReference type="SUPFAM" id="SSF56935">
    <property type="entry name" value="Porins"/>
    <property type="match status" value="1"/>
</dbReference>
<evidence type="ECO:0000256" key="12">
    <source>
        <dbReference type="ARBA" id="ARBA00023170"/>
    </source>
</evidence>
<dbReference type="Proteomes" id="UP000245137">
    <property type="component" value="Unassembled WGS sequence"/>
</dbReference>
<dbReference type="Gene3D" id="2.40.170.20">
    <property type="entry name" value="TonB-dependent receptor, beta-barrel domain"/>
    <property type="match status" value="1"/>
</dbReference>
<keyword evidence="11 14" id="KW-0472">Membrane</keyword>
<keyword evidence="7" id="KW-0732">Signal</keyword>
<name>A0A2U1SS34_METSR</name>
<dbReference type="InterPro" id="IPR039426">
    <property type="entry name" value="TonB-dep_rcpt-like"/>
</dbReference>
<evidence type="ECO:0000256" key="5">
    <source>
        <dbReference type="ARBA" id="ARBA00022496"/>
    </source>
</evidence>
<feature type="domain" description="TonB-dependent receptor plug" evidence="17">
    <location>
        <begin position="165"/>
        <end position="260"/>
    </location>
</feature>
<evidence type="ECO:0000259" key="17">
    <source>
        <dbReference type="Pfam" id="PF07715"/>
    </source>
</evidence>
<dbReference type="InterPro" id="IPR012910">
    <property type="entry name" value="Plug_dom"/>
</dbReference>
<evidence type="ECO:0000256" key="11">
    <source>
        <dbReference type="ARBA" id="ARBA00023136"/>
    </source>
</evidence>
<evidence type="ECO:0000256" key="10">
    <source>
        <dbReference type="ARBA" id="ARBA00023077"/>
    </source>
</evidence>
<dbReference type="GO" id="GO:0009279">
    <property type="term" value="C:cell outer membrane"/>
    <property type="evidence" value="ECO:0007669"/>
    <property type="project" value="UniProtKB-SubCell"/>
</dbReference>
<organism evidence="18 19">
    <name type="scientific">Methylosinus sporium</name>
    <dbReference type="NCBI Taxonomy" id="428"/>
    <lineage>
        <taxon>Bacteria</taxon>
        <taxon>Pseudomonadati</taxon>
        <taxon>Pseudomonadota</taxon>
        <taxon>Alphaproteobacteria</taxon>
        <taxon>Hyphomicrobiales</taxon>
        <taxon>Methylocystaceae</taxon>
        <taxon>Methylosinus</taxon>
    </lineage>
</organism>
<reference evidence="18 19" key="1">
    <citation type="journal article" date="2018" name="Appl. Microbiol. Biotechnol.">
        <title>Co-cultivation of the strictly anaerobic methanogen Methanosarcina barkeri with aerobic methanotrophs in an oxygen-limited membrane bioreactor.</title>
        <authorList>
            <person name="In 't Zandt M.H."/>
            <person name="van den Bosch T.J.M."/>
            <person name="Rijkers R."/>
            <person name="van Kessel M.A.H.J."/>
            <person name="Jetten M.S.M."/>
            <person name="Welte C.U."/>
        </authorList>
    </citation>
    <scope>NUCLEOTIDE SEQUENCE [LARGE SCALE GENOMIC DNA]</scope>
    <source>
        <strain evidence="18 19">DSM 17706</strain>
    </source>
</reference>
<evidence type="ECO:0000256" key="1">
    <source>
        <dbReference type="ARBA" id="ARBA00004571"/>
    </source>
</evidence>
<evidence type="ECO:0000256" key="13">
    <source>
        <dbReference type="ARBA" id="ARBA00023237"/>
    </source>
</evidence>
<evidence type="ECO:0000313" key="18">
    <source>
        <dbReference type="EMBL" id="PWB94429.1"/>
    </source>
</evidence>
<dbReference type="Gene3D" id="2.170.130.10">
    <property type="entry name" value="TonB-dependent receptor, plug domain"/>
    <property type="match status" value="1"/>
</dbReference>
<keyword evidence="5" id="KW-0410">Iron transport</keyword>
<dbReference type="GO" id="GO:0015344">
    <property type="term" value="F:siderophore uptake transmembrane transporter activity"/>
    <property type="evidence" value="ECO:0007669"/>
    <property type="project" value="TreeGrafter"/>
</dbReference>
<keyword evidence="3 14" id="KW-0813">Transport</keyword>
<comment type="similarity">
    <text evidence="2 14 15">Belongs to the TonB-dependent receptor family.</text>
</comment>
<comment type="caution">
    <text evidence="18">The sequence shown here is derived from an EMBL/GenBank/DDBJ whole genome shotgun (WGS) entry which is preliminary data.</text>
</comment>
<protein>
    <submittedName>
        <fullName evidence="18">TonB-dependent siderophore receptor</fullName>
    </submittedName>
</protein>
<keyword evidence="19" id="KW-1185">Reference proteome</keyword>
<evidence type="ECO:0000313" key="19">
    <source>
        <dbReference type="Proteomes" id="UP000245137"/>
    </source>
</evidence>
<dbReference type="InterPro" id="IPR036942">
    <property type="entry name" value="Beta-barrel_TonB_sf"/>
</dbReference>
<evidence type="ECO:0000259" key="16">
    <source>
        <dbReference type="Pfam" id="PF00593"/>
    </source>
</evidence>
<gene>
    <name evidence="18" type="ORF">C5689_07865</name>
</gene>
<evidence type="ECO:0000256" key="8">
    <source>
        <dbReference type="ARBA" id="ARBA00023004"/>
    </source>
</evidence>
<dbReference type="Pfam" id="PF00593">
    <property type="entry name" value="TonB_dep_Rec_b-barrel"/>
    <property type="match status" value="1"/>
</dbReference>
<evidence type="ECO:0000256" key="15">
    <source>
        <dbReference type="RuleBase" id="RU003357"/>
    </source>
</evidence>
<sequence>MLYSLLVERLWRAVPFCRGRVQDRLLSGAANRRRDRLAFPRRPCRAAGRLDEFLVIARAAFDLLTRPRPERSPFLSFKSLSTARRAAQENLVMLRSTLLRGVSAGAFALAFMSAASAPAQEALPTIDIAAGAGGGAPTSGLQGKAGETGYARAKAVSATKTNVPILDTPRSVQIIPHEVLEDRQILNTQEAVKFVSGVQTGPAAYHDRYAIRGFSTGDNTYRNSLKLYGVAGTVDVAFIDRVEVVKGPAAMLYGRIQPGGLVNFVTKKPQAEAAYSIQEQFGSWGLSRTTVDATGPLDQDKTLLYRVIGVFDHADDFVDFLHRDNGRAYGALTWKPTEQFESNLQVEYYHDSGTNTGYYRQQVPALALSYAVPGIAGRPANLPRNWSQSDSALYANYPSVTERVLVYGDLTYRFNNAWKVSSKVHYSHSDEDQEYIVSRGFNLATGVMSRRLSWSQITRDTWSLNLDVNGEFETGILKHNLLVGFDYYDYRYLGKGDNPQGAGPEIPSLNVFAPVYGGVAWPVLQAEHSIASGNIFSRTKQQDFGYYIQDSISYNDFIYLLLGGRYDVAFDAGSELYGVTNKFYYGTGEGACFPICDGHYNPSGKGNPTERKFSPNGGLLFKLTPEISAYVSYSESFASSNAGALSYDGRVFKPQQGKQYELGLKASLFDGRLTGSIVGFDLYLTNQLSADPQHTGFSVQSGEVRSRGVEVDLAGQVTDNISVIGSYTYDDAIITKDTTTGTGAVLGKRWPGVPRHAGNFWAKYDTAPGQKEGWSFGAGFYANGERQGNNTNSFQLPGYVRFDTMVGYRTVLQGVPVEAQLNVTNIGDAKYFEAAGSGMYAYYGAPRTFTGSVKVKF</sequence>
<dbReference type="AlphaFoldDB" id="A0A2U1SS34"/>
<dbReference type="GO" id="GO:0015891">
    <property type="term" value="P:siderophore transport"/>
    <property type="evidence" value="ECO:0007669"/>
    <property type="project" value="UniProtKB-ARBA"/>
</dbReference>
<evidence type="ECO:0000256" key="9">
    <source>
        <dbReference type="ARBA" id="ARBA00023065"/>
    </source>
</evidence>
<proteinExistence type="inferred from homology"/>
<accession>A0A2U1SS34</accession>
<dbReference type="FunFam" id="2.170.130.10:FF:000001">
    <property type="entry name" value="Catecholate siderophore TonB-dependent receptor"/>
    <property type="match status" value="1"/>
</dbReference>
<feature type="domain" description="TonB-dependent receptor-like beta-barrel" evidence="16">
    <location>
        <begin position="352"/>
        <end position="826"/>
    </location>
</feature>
<evidence type="ECO:0000256" key="7">
    <source>
        <dbReference type="ARBA" id="ARBA00022729"/>
    </source>
</evidence>
<keyword evidence="12 18" id="KW-0675">Receptor</keyword>
<evidence type="ECO:0000256" key="14">
    <source>
        <dbReference type="PROSITE-ProRule" id="PRU01360"/>
    </source>
</evidence>
<dbReference type="Pfam" id="PF07715">
    <property type="entry name" value="Plug"/>
    <property type="match status" value="1"/>
</dbReference>
<keyword evidence="9" id="KW-0406">Ion transport</keyword>
<dbReference type="InterPro" id="IPR000531">
    <property type="entry name" value="Beta-barrel_TonB"/>
</dbReference>
<dbReference type="InterPro" id="IPR037066">
    <property type="entry name" value="Plug_dom_sf"/>
</dbReference>
<evidence type="ECO:0000256" key="3">
    <source>
        <dbReference type="ARBA" id="ARBA00022448"/>
    </source>
</evidence>
<dbReference type="PANTHER" id="PTHR32552:SF68">
    <property type="entry name" value="FERRICHROME OUTER MEMBRANE TRANSPORTER_PHAGE RECEPTOR"/>
    <property type="match status" value="1"/>
</dbReference>
<keyword evidence="10 15" id="KW-0798">TonB box</keyword>
<evidence type="ECO:0000256" key="6">
    <source>
        <dbReference type="ARBA" id="ARBA00022692"/>
    </source>
</evidence>
<comment type="subcellular location">
    <subcellularLocation>
        <location evidence="1 14">Cell outer membrane</location>
        <topology evidence="1 14">Multi-pass membrane protein</topology>
    </subcellularLocation>
</comment>
<dbReference type="PANTHER" id="PTHR32552">
    <property type="entry name" value="FERRICHROME IRON RECEPTOR-RELATED"/>
    <property type="match status" value="1"/>
</dbReference>
<dbReference type="EMBL" id="PUIV01000008">
    <property type="protein sequence ID" value="PWB94429.1"/>
    <property type="molecule type" value="Genomic_DNA"/>
</dbReference>
<keyword evidence="4 14" id="KW-1134">Transmembrane beta strand</keyword>
<dbReference type="PROSITE" id="PS52016">
    <property type="entry name" value="TONB_DEPENDENT_REC_3"/>
    <property type="match status" value="1"/>
</dbReference>
<evidence type="ECO:0000256" key="4">
    <source>
        <dbReference type="ARBA" id="ARBA00022452"/>
    </source>
</evidence>
<keyword evidence="13 14" id="KW-0998">Cell outer membrane</keyword>